<comment type="caution">
    <text evidence="4">The sequence shown here is derived from an EMBL/GenBank/DDBJ whole genome shotgun (WGS) entry which is preliminary data.</text>
</comment>
<dbReference type="InterPro" id="IPR053157">
    <property type="entry name" value="Sterol_Uptake_Regulator"/>
</dbReference>
<protein>
    <submittedName>
        <fullName evidence="4">Upc2 protein</fullName>
    </submittedName>
</protein>
<dbReference type="PANTHER" id="PTHR47784">
    <property type="entry name" value="STEROL UPTAKE CONTROL PROTEIN 2"/>
    <property type="match status" value="1"/>
</dbReference>
<reference evidence="4" key="2">
    <citation type="submission" date="2020-11" db="EMBL/GenBank/DDBJ databases">
        <title>Whole genome sequencing of Colletotrichum sp.</title>
        <authorList>
            <person name="Li H."/>
        </authorList>
    </citation>
    <scope>NUCLEOTIDE SEQUENCE</scope>
    <source>
        <strain evidence="4">CkLH20</strain>
    </source>
</reference>
<gene>
    <name evidence="4" type="ORF">CkaCkLH20_02516</name>
</gene>
<dbReference type="PROSITE" id="PS00463">
    <property type="entry name" value="ZN2_CY6_FUNGAL_1"/>
    <property type="match status" value="1"/>
</dbReference>
<evidence type="ECO:0000256" key="1">
    <source>
        <dbReference type="ARBA" id="ARBA00023242"/>
    </source>
</evidence>
<dbReference type="Pfam" id="PF00172">
    <property type="entry name" value="Zn_clus"/>
    <property type="match status" value="1"/>
</dbReference>
<feature type="region of interest" description="Disordered" evidence="2">
    <location>
        <begin position="69"/>
        <end position="143"/>
    </location>
</feature>
<evidence type="ECO:0000259" key="3">
    <source>
        <dbReference type="PROSITE" id="PS50048"/>
    </source>
</evidence>
<sequence length="470" mass="52341">MVRHTRASAGLINSNVAEIANVETSKTRRSHRKSRKGCTECKRRHIRCDERQPSCANCEIAERTCVFPPPKVGKQKRKLRQSRNEEQQSQQATAASTPDSQVSSQTNTNNIDNAGGLDANSHQIPSPASPLQPGEEHTPPADCCPGLSSIPGFVTTKAIFTSEHMVLLQHADKVPNFTGPNRSVVDIAVRRAVDSPYLLDEVLAFTAFHMAYLYPGSAIQLRHLATELQTRALASFTRLTETVPNDDKATAVPRFLFSGILGRHVLADTLTHYRSDFHSFIDRFVECFNLNRGIRAVTPPARHFLNNSEMKPFLDVVLKAHARITSPGNECDPLNQLMDRSDLSETSTQACREAIGVLQWSFDLLHGLDEDEFPQSASAFSVKIEASFVDVLRKYRPEALIILAYYGVLLHRCRSFWAFGDAGAFLIRSISSYLGSYWQEALVWPLHVLETDPNSQSVTPVPRHDALARP</sequence>
<reference evidence="4" key="1">
    <citation type="submission" date="2020-03" db="EMBL/GenBank/DDBJ databases">
        <authorList>
            <person name="He L."/>
        </authorList>
    </citation>
    <scope>NUCLEOTIDE SEQUENCE</scope>
    <source>
        <strain evidence="4">CkLH20</strain>
    </source>
</reference>
<dbReference type="InterPro" id="IPR036864">
    <property type="entry name" value="Zn2-C6_fun-type_DNA-bd_sf"/>
</dbReference>
<name>A0A9P6LNL0_9PEZI</name>
<dbReference type="OrthoDB" id="5350673at2759"/>
<evidence type="ECO:0000313" key="4">
    <source>
        <dbReference type="EMBL" id="KAF9879705.1"/>
    </source>
</evidence>
<keyword evidence="5" id="KW-1185">Reference proteome</keyword>
<dbReference type="GO" id="GO:0008270">
    <property type="term" value="F:zinc ion binding"/>
    <property type="evidence" value="ECO:0007669"/>
    <property type="project" value="InterPro"/>
</dbReference>
<dbReference type="EMBL" id="JAATWM020000006">
    <property type="protein sequence ID" value="KAF9879705.1"/>
    <property type="molecule type" value="Genomic_DNA"/>
</dbReference>
<feature type="compositionally biased region" description="Polar residues" evidence="2">
    <location>
        <begin position="98"/>
        <end position="112"/>
    </location>
</feature>
<dbReference type="Gene3D" id="4.10.240.10">
    <property type="entry name" value="Zn(2)-C6 fungal-type DNA-binding domain"/>
    <property type="match status" value="1"/>
</dbReference>
<feature type="compositionally biased region" description="Low complexity" evidence="2">
    <location>
        <begin position="87"/>
        <end position="97"/>
    </location>
</feature>
<dbReference type="CDD" id="cd00067">
    <property type="entry name" value="GAL4"/>
    <property type="match status" value="1"/>
</dbReference>
<dbReference type="GeneID" id="62158309"/>
<feature type="domain" description="Zn(2)-C6 fungal-type" evidence="3">
    <location>
        <begin position="37"/>
        <end position="67"/>
    </location>
</feature>
<dbReference type="SMART" id="SM00066">
    <property type="entry name" value="GAL4"/>
    <property type="match status" value="1"/>
</dbReference>
<evidence type="ECO:0000256" key="2">
    <source>
        <dbReference type="SAM" id="MobiDB-lite"/>
    </source>
</evidence>
<dbReference type="PANTHER" id="PTHR47784:SF4">
    <property type="entry name" value="ZN(II)2CYS6 TRANSCRIPTION FACTOR (EUROFUNG)"/>
    <property type="match status" value="1"/>
</dbReference>
<organism evidence="4 5">
    <name type="scientific">Colletotrichum karsti</name>
    <dbReference type="NCBI Taxonomy" id="1095194"/>
    <lineage>
        <taxon>Eukaryota</taxon>
        <taxon>Fungi</taxon>
        <taxon>Dikarya</taxon>
        <taxon>Ascomycota</taxon>
        <taxon>Pezizomycotina</taxon>
        <taxon>Sordariomycetes</taxon>
        <taxon>Hypocreomycetidae</taxon>
        <taxon>Glomerellales</taxon>
        <taxon>Glomerellaceae</taxon>
        <taxon>Colletotrichum</taxon>
        <taxon>Colletotrichum boninense species complex</taxon>
    </lineage>
</organism>
<proteinExistence type="predicted"/>
<dbReference type="SUPFAM" id="SSF57701">
    <property type="entry name" value="Zn2/Cys6 DNA-binding domain"/>
    <property type="match status" value="1"/>
</dbReference>
<dbReference type="Proteomes" id="UP000781932">
    <property type="component" value="Unassembled WGS sequence"/>
</dbReference>
<dbReference type="InterPro" id="IPR001138">
    <property type="entry name" value="Zn2Cys6_DnaBD"/>
</dbReference>
<dbReference type="RefSeq" id="XP_038749166.1">
    <property type="nucleotide sequence ID" value="XM_038885235.1"/>
</dbReference>
<dbReference type="AlphaFoldDB" id="A0A9P6LNL0"/>
<evidence type="ECO:0000313" key="5">
    <source>
        <dbReference type="Proteomes" id="UP000781932"/>
    </source>
</evidence>
<accession>A0A9P6LNL0</accession>
<dbReference type="PROSITE" id="PS50048">
    <property type="entry name" value="ZN2_CY6_FUNGAL_2"/>
    <property type="match status" value="1"/>
</dbReference>
<keyword evidence="1" id="KW-0539">Nucleus</keyword>
<dbReference type="GO" id="GO:0001228">
    <property type="term" value="F:DNA-binding transcription activator activity, RNA polymerase II-specific"/>
    <property type="evidence" value="ECO:0007669"/>
    <property type="project" value="TreeGrafter"/>
</dbReference>